<evidence type="ECO:0000259" key="5">
    <source>
        <dbReference type="Pfam" id="PF00327"/>
    </source>
</evidence>
<feature type="domain" description="Large ribosomal subunit protein uL30-like ferredoxin-like fold" evidence="5">
    <location>
        <begin position="34"/>
        <end position="85"/>
    </location>
</feature>
<reference evidence="6" key="1">
    <citation type="journal article" date="2020" name="Fungal Divers.">
        <title>Resolving the Mortierellaceae phylogeny through synthesis of multi-gene phylogenetics and phylogenomics.</title>
        <authorList>
            <person name="Vandepol N."/>
            <person name="Liber J."/>
            <person name="Desiro A."/>
            <person name="Na H."/>
            <person name="Kennedy M."/>
            <person name="Barry K."/>
            <person name="Grigoriev I.V."/>
            <person name="Miller A.N."/>
            <person name="O'Donnell K."/>
            <person name="Stajich J.E."/>
            <person name="Bonito G."/>
        </authorList>
    </citation>
    <scope>NUCLEOTIDE SEQUENCE</scope>
    <source>
        <strain evidence="6">BC1065</strain>
    </source>
</reference>
<dbReference type="Gene3D" id="3.30.1390.20">
    <property type="entry name" value="Ribosomal protein L30, ferredoxin-like fold domain"/>
    <property type="match status" value="1"/>
</dbReference>
<evidence type="ECO:0000256" key="2">
    <source>
        <dbReference type="ARBA" id="ARBA00022980"/>
    </source>
</evidence>
<dbReference type="SUPFAM" id="SSF55129">
    <property type="entry name" value="Ribosomal protein L30p/L7e"/>
    <property type="match status" value="1"/>
</dbReference>
<evidence type="ECO:0000256" key="3">
    <source>
        <dbReference type="ARBA" id="ARBA00023274"/>
    </source>
</evidence>
<gene>
    <name evidence="6" type="ORF">DFQ27_008287</name>
</gene>
<organism evidence="6 7">
    <name type="scientific">Actinomortierella ambigua</name>
    <dbReference type="NCBI Taxonomy" id="1343610"/>
    <lineage>
        <taxon>Eukaryota</taxon>
        <taxon>Fungi</taxon>
        <taxon>Fungi incertae sedis</taxon>
        <taxon>Mucoromycota</taxon>
        <taxon>Mortierellomycotina</taxon>
        <taxon>Mortierellomycetes</taxon>
        <taxon>Mortierellales</taxon>
        <taxon>Mortierellaceae</taxon>
        <taxon>Actinomortierella</taxon>
    </lineage>
</organism>
<dbReference type="AlphaFoldDB" id="A0A9P6UBJ9"/>
<dbReference type="CDD" id="cd01658">
    <property type="entry name" value="Ribosomal_L30"/>
    <property type="match status" value="1"/>
</dbReference>
<dbReference type="OrthoDB" id="509901at2759"/>
<dbReference type="EMBL" id="JAAAJB010000069">
    <property type="protein sequence ID" value="KAG0267788.1"/>
    <property type="molecule type" value="Genomic_DNA"/>
</dbReference>
<dbReference type="GO" id="GO:0015934">
    <property type="term" value="C:large ribosomal subunit"/>
    <property type="evidence" value="ECO:0007669"/>
    <property type="project" value="InterPro"/>
</dbReference>
<evidence type="ECO:0000256" key="1">
    <source>
        <dbReference type="ARBA" id="ARBA00007594"/>
    </source>
</evidence>
<accession>A0A9P6UBJ9</accession>
<evidence type="ECO:0000313" key="6">
    <source>
        <dbReference type="EMBL" id="KAG0267788.1"/>
    </source>
</evidence>
<comment type="caution">
    <text evidence="6">The sequence shown here is derived from an EMBL/GenBank/DDBJ whole genome shotgun (WGS) entry which is preliminary data.</text>
</comment>
<dbReference type="InterPro" id="IPR005996">
    <property type="entry name" value="Ribosomal_uL30_bac-type"/>
</dbReference>
<proteinExistence type="inferred from homology"/>
<evidence type="ECO:0000313" key="7">
    <source>
        <dbReference type="Proteomes" id="UP000807716"/>
    </source>
</evidence>
<dbReference type="InterPro" id="IPR016082">
    <property type="entry name" value="Ribosomal_uL30_ferredoxin-like"/>
</dbReference>
<keyword evidence="3" id="KW-0687">Ribonucleoprotein</keyword>
<evidence type="ECO:0000256" key="4">
    <source>
        <dbReference type="ARBA" id="ARBA00035281"/>
    </source>
</evidence>
<protein>
    <recommendedName>
        <fullName evidence="4">Large ribosomal subunit protein uL30m</fullName>
    </recommendedName>
</protein>
<name>A0A9P6UBJ9_9FUNG</name>
<dbReference type="InterPro" id="IPR036919">
    <property type="entry name" value="Ribo_uL30_ferredoxin-like_sf"/>
</dbReference>
<dbReference type="Pfam" id="PF00327">
    <property type="entry name" value="Ribosomal_L30"/>
    <property type="match status" value="1"/>
</dbReference>
<dbReference type="Proteomes" id="UP000807716">
    <property type="component" value="Unassembled WGS sequence"/>
</dbReference>
<keyword evidence="2" id="KW-0689">Ribosomal protein</keyword>
<sequence>MNSIARIVASTAGSARMYSTKATEVIAAEAQGHFKVTQTRSIIGLPKTTIKVLKSLGLGRRIGRPVFQPHDAATAGKILKVKEVVKIENMPGPIPPQGYQRTRATKGYTVVGKM</sequence>
<dbReference type="GO" id="GO:0003735">
    <property type="term" value="F:structural constituent of ribosome"/>
    <property type="evidence" value="ECO:0007669"/>
    <property type="project" value="InterPro"/>
</dbReference>
<dbReference type="NCBIfam" id="TIGR01308">
    <property type="entry name" value="rpmD_bact"/>
    <property type="match status" value="1"/>
</dbReference>
<keyword evidence="7" id="KW-1185">Reference proteome</keyword>
<comment type="similarity">
    <text evidence="1">Belongs to the universal ribosomal protein uL30 family.</text>
</comment>
<dbReference type="GO" id="GO:0006412">
    <property type="term" value="P:translation"/>
    <property type="evidence" value="ECO:0007669"/>
    <property type="project" value="InterPro"/>
</dbReference>